<organism evidence="1 2">
    <name type="scientific">Crotalaria pallida</name>
    <name type="common">Smooth rattlebox</name>
    <name type="synonym">Crotalaria striata</name>
    <dbReference type="NCBI Taxonomy" id="3830"/>
    <lineage>
        <taxon>Eukaryota</taxon>
        <taxon>Viridiplantae</taxon>
        <taxon>Streptophyta</taxon>
        <taxon>Embryophyta</taxon>
        <taxon>Tracheophyta</taxon>
        <taxon>Spermatophyta</taxon>
        <taxon>Magnoliopsida</taxon>
        <taxon>eudicotyledons</taxon>
        <taxon>Gunneridae</taxon>
        <taxon>Pentapetalae</taxon>
        <taxon>rosids</taxon>
        <taxon>fabids</taxon>
        <taxon>Fabales</taxon>
        <taxon>Fabaceae</taxon>
        <taxon>Papilionoideae</taxon>
        <taxon>50 kb inversion clade</taxon>
        <taxon>genistoids sensu lato</taxon>
        <taxon>core genistoids</taxon>
        <taxon>Crotalarieae</taxon>
        <taxon>Crotalaria</taxon>
    </lineage>
</organism>
<dbReference type="Proteomes" id="UP001372338">
    <property type="component" value="Unassembled WGS sequence"/>
</dbReference>
<sequence>MVMKNKIEFLNDCLDCSLTATLCLPKAKWTHKIAGRIQNQLTGVSGVFRRESVVHLMVGRDHISNFLCACCWKSHITSYGMV</sequence>
<accession>A0AAN9EIB2</accession>
<proteinExistence type="predicted"/>
<evidence type="ECO:0000313" key="2">
    <source>
        <dbReference type="Proteomes" id="UP001372338"/>
    </source>
</evidence>
<name>A0AAN9EIB2_CROPI</name>
<reference evidence="1 2" key="1">
    <citation type="submission" date="2024-01" db="EMBL/GenBank/DDBJ databases">
        <title>The genomes of 5 underutilized Papilionoideae crops provide insights into root nodulation and disease resistanc.</title>
        <authorList>
            <person name="Yuan L."/>
        </authorList>
    </citation>
    <scope>NUCLEOTIDE SEQUENCE [LARGE SCALE GENOMIC DNA]</scope>
    <source>
        <strain evidence="1">ZHUSHIDOU_FW_LH</strain>
        <tissue evidence="1">Leaf</tissue>
    </source>
</reference>
<protein>
    <submittedName>
        <fullName evidence="1">Uncharacterized protein</fullName>
    </submittedName>
</protein>
<gene>
    <name evidence="1" type="ORF">RIF29_36983</name>
</gene>
<dbReference type="AlphaFoldDB" id="A0AAN9EIB2"/>
<dbReference type="EMBL" id="JAYWIO010000007">
    <property type="protein sequence ID" value="KAK7252781.1"/>
    <property type="molecule type" value="Genomic_DNA"/>
</dbReference>
<comment type="caution">
    <text evidence="1">The sequence shown here is derived from an EMBL/GenBank/DDBJ whole genome shotgun (WGS) entry which is preliminary data.</text>
</comment>
<keyword evidence="2" id="KW-1185">Reference proteome</keyword>
<evidence type="ECO:0000313" key="1">
    <source>
        <dbReference type="EMBL" id="KAK7252781.1"/>
    </source>
</evidence>